<keyword evidence="16" id="KW-1185">Reference proteome</keyword>
<dbReference type="PANTHER" id="PTHR46059">
    <property type="entry name" value="BETA-GALACTOSIDE ALPHA-2,6-SIALYLTRANSFERASE"/>
    <property type="match status" value="1"/>
</dbReference>
<dbReference type="GO" id="GO:0032580">
    <property type="term" value="C:Golgi cisterna membrane"/>
    <property type="evidence" value="ECO:0007669"/>
    <property type="project" value="UniProtKB-SubCell"/>
</dbReference>
<dbReference type="InterPro" id="IPR001675">
    <property type="entry name" value="Glyco_trans_29"/>
</dbReference>
<evidence type="ECO:0000256" key="9">
    <source>
        <dbReference type="ARBA" id="ARBA00023136"/>
    </source>
</evidence>
<evidence type="ECO:0000256" key="13">
    <source>
        <dbReference type="ARBA" id="ARBA00034329"/>
    </source>
</evidence>
<name>A0A830HKL6_9CHLO</name>
<gene>
    <name evidence="15" type="ORF">PPROV_000666800</name>
</gene>
<dbReference type="Proteomes" id="UP000660262">
    <property type="component" value="Unassembled WGS sequence"/>
</dbReference>
<comment type="similarity">
    <text evidence="2">Belongs to the glycosyltransferase 29 family.</text>
</comment>
<keyword evidence="9" id="KW-0472">Membrane</keyword>
<evidence type="ECO:0000313" key="15">
    <source>
        <dbReference type="EMBL" id="GHP07926.1"/>
    </source>
</evidence>
<feature type="region of interest" description="Disordered" evidence="14">
    <location>
        <begin position="33"/>
        <end position="94"/>
    </location>
</feature>
<dbReference type="CDD" id="cd19952">
    <property type="entry name" value="GT29"/>
    <property type="match status" value="1"/>
</dbReference>
<protein>
    <recommendedName>
        <fullName evidence="13">beta-galactoside alpha-(2,6)-sialyltransferase</fullName>
        <ecNumber evidence="13">2.4.3.1</ecNumber>
    </recommendedName>
</protein>
<evidence type="ECO:0000256" key="6">
    <source>
        <dbReference type="ARBA" id="ARBA00022968"/>
    </source>
</evidence>
<dbReference type="GO" id="GO:0003835">
    <property type="term" value="F:beta-galactoside alpha-2,6-sialyltransferase activity"/>
    <property type="evidence" value="ECO:0007669"/>
    <property type="project" value="UniProtKB-EC"/>
</dbReference>
<evidence type="ECO:0000256" key="8">
    <source>
        <dbReference type="ARBA" id="ARBA00023034"/>
    </source>
</evidence>
<keyword evidence="7" id="KW-1133">Transmembrane helix</keyword>
<comment type="catalytic activity">
    <reaction evidence="12">
        <text>a beta-D-galactoside + CMP-N-acetyl-beta-neuraminate = an N-acetyl-alpha-neuraminyl-(2-&gt;6)-beta-D-galactosyl derivative + CMP + H(+)</text>
        <dbReference type="Rhea" id="RHEA:52104"/>
        <dbReference type="ChEBI" id="CHEBI:15378"/>
        <dbReference type="ChEBI" id="CHEBI:28034"/>
        <dbReference type="ChEBI" id="CHEBI:57812"/>
        <dbReference type="ChEBI" id="CHEBI:60377"/>
        <dbReference type="ChEBI" id="CHEBI:136398"/>
        <dbReference type="EC" id="2.4.3.1"/>
    </reaction>
</comment>
<comment type="subcellular location">
    <subcellularLocation>
        <location evidence="1">Golgi apparatus</location>
        <location evidence="1">Golgi stack membrane</location>
        <topology evidence="1">Single-pass type II membrane protein</topology>
    </subcellularLocation>
</comment>
<evidence type="ECO:0000256" key="1">
    <source>
        <dbReference type="ARBA" id="ARBA00004447"/>
    </source>
</evidence>
<dbReference type="PANTHER" id="PTHR46059:SF1">
    <property type="entry name" value="BETA-GALACTOSIDE ALPHA-2,6-SIALYLTRANSFERASE"/>
    <property type="match status" value="1"/>
</dbReference>
<keyword evidence="5" id="KW-0812">Transmembrane</keyword>
<evidence type="ECO:0000256" key="3">
    <source>
        <dbReference type="ARBA" id="ARBA00022676"/>
    </source>
</evidence>
<evidence type="ECO:0000256" key="2">
    <source>
        <dbReference type="ARBA" id="ARBA00006003"/>
    </source>
</evidence>
<proteinExistence type="inferred from homology"/>
<dbReference type="OrthoDB" id="10264956at2759"/>
<feature type="compositionally biased region" description="Basic residues" evidence="14">
    <location>
        <begin position="35"/>
        <end position="44"/>
    </location>
</feature>
<keyword evidence="8" id="KW-0333">Golgi apparatus</keyword>
<sequence>MARFIKSIAGILHRRTTKKVYKLSKVVMVGDNVGGKRRGAKQHQTRAISSSKVGSAQAQRGNGGGGNRTSSSAAAASQGSHRSSAEAPIPRPKDWNATNFLKQAQEMLALPVPLLLDQEAIKSDTLISCGGSHVFRFHSYNELEKIRHLGDVLPEHEPFMAGRSGKLFDKCAVVGNSGSLLETQLGPDIDSHDIVFRFNAGITSGYEQFVGSKTTFRLLNNPDVTVKEAGEVYLHTLRNHDLKNWAAALSVDEERQKSCFVCDPEFLCYSWQWVRNQGHKPSSGLVGVILAMKVCEKLNVYGFQFRNYFSKTSRPHYYDWERPKKGREGVHPFMREVALYRNLQEVGLANFVESESAESSDVRHRR</sequence>
<keyword evidence="6" id="KW-0735">Signal-anchor</keyword>
<evidence type="ECO:0000256" key="10">
    <source>
        <dbReference type="ARBA" id="ARBA00023157"/>
    </source>
</evidence>
<dbReference type="InterPro" id="IPR038578">
    <property type="entry name" value="GT29-like_sf"/>
</dbReference>
<evidence type="ECO:0000256" key="11">
    <source>
        <dbReference type="ARBA" id="ARBA00023180"/>
    </source>
</evidence>
<dbReference type="AlphaFoldDB" id="A0A830HKL6"/>
<dbReference type="EMBL" id="BNJQ01000018">
    <property type="protein sequence ID" value="GHP07926.1"/>
    <property type="molecule type" value="Genomic_DNA"/>
</dbReference>
<dbReference type="FunFam" id="3.90.1480.20:FF:000015">
    <property type="entry name" value="Lactosylceramide alpha-2,3-sialyltransferase"/>
    <property type="match status" value="1"/>
</dbReference>
<evidence type="ECO:0000256" key="5">
    <source>
        <dbReference type="ARBA" id="ARBA00022692"/>
    </source>
</evidence>
<accession>A0A830HKL6</accession>
<reference evidence="15" key="1">
    <citation type="submission" date="2020-10" db="EMBL/GenBank/DDBJ databases">
        <title>Unveiling of a novel bifunctional photoreceptor, Dualchrome1, isolated from a cosmopolitan green alga.</title>
        <authorList>
            <person name="Suzuki S."/>
            <person name="Kawachi M."/>
        </authorList>
    </citation>
    <scope>NUCLEOTIDE SEQUENCE</scope>
    <source>
        <strain evidence="15">NIES 2893</strain>
    </source>
</reference>
<evidence type="ECO:0000256" key="14">
    <source>
        <dbReference type="SAM" id="MobiDB-lite"/>
    </source>
</evidence>
<keyword evidence="11" id="KW-0325">Glycoprotein</keyword>
<dbReference type="EC" id="2.4.3.1" evidence="13"/>
<keyword evidence="4 15" id="KW-0808">Transferase</keyword>
<comment type="caution">
    <text evidence="15">The sequence shown here is derived from an EMBL/GenBank/DDBJ whole genome shotgun (WGS) entry which is preliminary data.</text>
</comment>
<evidence type="ECO:0000313" key="16">
    <source>
        <dbReference type="Proteomes" id="UP000660262"/>
    </source>
</evidence>
<feature type="compositionally biased region" description="Low complexity" evidence="14">
    <location>
        <begin position="68"/>
        <end position="82"/>
    </location>
</feature>
<dbReference type="Pfam" id="PF00777">
    <property type="entry name" value="Glyco_transf_29"/>
    <property type="match status" value="1"/>
</dbReference>
<dbReference type="Gene3D" id="3.90.1480.20">
    <property type="entry name" value="Glycosyl transferase family 29"/>
    <property type="match status" value="1"/>
</dbReference>
<organism evidence="15 16">
    <name type="scientific">Pycnococcus provasolii</name>
    <dbReference type="NCBI Taxonomy" id="41880"/>
    <lineage>
        <taxon>Eukaryota</taxon>
        <taxon>Viridiplantae</taxon>
        <taxon>Chlorophyta</taxon>
        <taxon>Pseudoscourfieldiophyceae</taxon>
        <taxon>Pseudoscourfieldiales</taxon>
        <taxon>Pycnococcaceae</taxon>
        <taxon>Pycnococcus</taxon>
    </lineage>
</organism>
<keyword evidence="10" id="KW-1015">Disulfide bond</keyword>
<evidence type="ECO:0000256" key="12">
    <source>
        <dbReference type="ARBA" id="ARBA00034249"/>
    </source>
</evidence>
<evidence type="ECO:0000256" key="4">
    <source>
        <dbReference type="ARBA" id="ARBA00022679"/>
    </source>
</evidence>
<keyword evidence="3 15" id="KW-0328">Glycosyltransferase</keyword>
<evidence type="ECO:0000256" key="7">
    <source>
        <dbReference type="ARBA" id="ARBA00022989"/>
    </source>
</evidence>